<dbReference type="Pfam" id="PF10604">
    <property type="entry name" value="Polyketide_cyc2"/>
    <property type="match status" value="1"/>
</dbReference>
<reference evidence="1 2" key="1">
    <citation type="submission" date="2016-10" db="EMBL/GenBank/DDBJ databases">
        <authorList>
            <person name="de Groot N.N."/>
        </authorList>
    </citation>
    <scope>NUCLEOTIDE SEQUENCE [LARGE SCALE GENOMIC DNA]</scope>
    <source>
        <strain evidence="1 2">DSM 21741</strain>
    </source>
</reference>
<dbReference type="Gene3D" id="3.30.530.20">
    <property type="match status" value="1"/>
</dbReference>
<dbReference type="AlphaFoldDB" id="A0A1H1NHC0"/>
<sequence length="160" mass="17375">MSTRLEVATEVGAPLERVWDELVDWYGQARWIPLTTLRVLSARDAGLGVRVTALSGFWLGRLPAGLLDRFVVTGWSPPADGVAELEVLHLGPCFTGEGVFRLTADGGRTRVRAVELFTVPGGPLPNRLVGLALPLMRLGLGWSLRRLAAVAEVPRAERRA</sequence>
<proteinExistence type="predicted"/>
<organism evidence="1 2">
    <name type="scientific">Friedmanniella luteola</name>
    <dbReference type="NCBI Taxonomy" id="546871"/>
    <lineage>
        <taxon>Bacteria</taxon>
        <taxon>Bacillati</taxon>
        <taxon>Actinomycetota</taxon>
        <taxon>Actinomycetes</taxon>
        <taxon>Propionibacteriales</taxon>
        <taxon>Nocardioidaceae</taxon>
        <taxon>Friedmanniella</taxon>
    </lineage>
</organism>
<dbReference type="OrthoDB" id="4823586at2"/>
<protein>
    <submittedName>
        <fullName evidence="1">Polyketide cyclase / dehydrase and lipid transport</fullName>
    </submittedName>
</protein>
<dbReference type="EMBL" id="LT629749">
    <property type="protein sequence ID" value="SDR98364.1"/>
    <property type="molecule type" value="Genomic_DNA"/>
</dbReference>
<evidence type="ECO:0000313" key="2">
    <source>
        <dbReference type="Proteomes" id="UP000199092"/>
    </source>
</evidence>
<name>A0A1H1NHC0_9ACTN</name>
<dbReference type="RefSeq" id="WP_091410483.1">
    <property type="nucleotide sequence ID" value="NZ_LT629749.1"/>
</dbReference>
<dbReference type="SUPFAM" id="SSF55961">
    <property type="entry name" value="Bet v1-like"/>
    <property type="match status" value="1"/>
</dbReference>
<dbReference type="Proteomes" id="UP000199092">
    <property type="component" value="Chromosome I"/>
</dbReference>
<keyword evidence="2" id="KW-1185">Reference proteome</keyword>
<dbReference type="InterPro" id="IPR023393">
    <property type="entry name" value="START-like_dom_sf"/>
</dbReference>
<accession>A0A1H1NHC0</accession>
<dbReference type="InterPro" id="IPR019587">
    <property type="entry name" value="Polyketide_cyclase/dehydratase"/>
</dbReference>
<dbReference type="STRING" id="546871.SAMN04488543_0866"/>
<dbReference type="CDD" id="cd07812">
    <property type="entry name" value="SRPBCC"/>
    <property type="match status" value="1"/>
</dbReference>
<gene>
    <name evidence="1" type="ORF">SAMN04488543_0866</name>
</gene>
<evidence type="ECO:0000313" key="1">
    <source>
        <dbReference type="EMBL" id="SDR98364.1"/>
    </source>
</evidence>